<evidence type="ECO:0000259" key="16">
    <source>
        <dbReference type="Pfam" id="PF07731"/>
    </source>
</evidence>
<evidence type="ECO:0000259" key="15">
    <source>
        <dbReference type="Pfam" id="PF00394"/>
    </source>
</evidence>
<dbReference type="Proteomes" id="UP000245207">
    <property type="component" value="Unassembled WGS sequence"/>
</dbReference>
<dbReference type="InterPro" id="IPR034289">
    <property type="entry name" value="CuRO_3_LCC"/>
</dbReference>
<keyword evidence="19" id="KW-1185">Reference proteome</keyword>
<keyword evidence="12" id="KW-0325">Glycoprotein</keyword>
<comment type="caution">
    <text evidence="18">The sequence shown here is derived from an EMBL/GenBank/DDBJ whole genome shotgun (WGS) entry which is preliminary data.</text>
</comment>
<dbReference type="InterPro" id="IPR008972">
    <property type="entry name" value="Cupredoxin"/>
</dbReference>
<dbReference type="InterPro" id="IPR045087">
    <property type="entry name" value="Cu-oxidase_fam"/>
</dbReference>
<dbReference type="InterPro" id="IPR002355">
    <property type="entry name" value="Cu_oxidase_Cu_BS"/>
</dbReference>
<keyword evidence="14" id="KW-0732">Signal</keyword>
<organism evidence="18 19">
    <name type="scientific">Artemisia annua</name>
    <name type="common">Sweet wormwood</name>
    <dbReference type="NCBI Taxonomy" id="35608"/>
    <lineage>
        <taxon>Eukaryota</taxon>
        <taxon>Viridiplantae</taxon>
        <taxon>Streptophyta</taxon>
        <taxon>Embryophyta</taxon>
        <taxon>Tracheophyta</taxon>
        <taxon>Spermatophyta</taxon>
        <taxon>Magnoliopsida</taxon>
        <taxon>eudicotyledons</taxon>
        <taxon>Gunneridae</taxon>
        <taxon>Pentapetalae</taxon>
        <taxon>asterids</taxon>
        <taxon>campanulids</taxon>
        <taxon>Asterales</taxon>
        <taxon>Asteraceae</taxon>
        <taxon>Asteroideae</taxon>
        <taxon>Anthemideae</taxon>
        <taxon>Artemisiinae</taxon>
        <taxon>Artemisia</taxon>
    </lineage>
</organism>
<dbReference type="FunFam" id="2.60.40.420:FF:000049">
    <property type="entry name" value="Laccase"/>
    <property type="match status" value="1"/>
</dbReference>
<comment type="cofactor">
    <cofactor evidence="2">
        <name>Cu cation</name>
        <dbReference type="ChEBI" id="CHEBI:23378"/>
    </cofactor>
</comment>
<reference evidence="18 19" key="1">
    <citation type="journal article" date="2018" name="Mol. Plant">
        <title>The genome of Artemisia annua provides insight into the evolution of Asteraceae family and artemisinin biosynthesis.</title>
        <authorList>
            <person name="Shen Q."/>
            <person name="Zhang L."/>
            <person name="Liao Z."/>
            <person name="Wang S."/>
            <person name="Yan T."/>
            <person name="Shi P."/>
            <person name="Liu M."/>
            <person name="Fu X."/>
            <person name="Pan Q."/>
            <person name="Wang Y."/>
            <person name="Lv Z."/>
            <person name="Lu X."/>
            <person name="Zhang F."/>
            <person name="Jiang W."/>
            <person name="Ma Y."/>
            <person name="Chen M."/>
            <person name="Hao X."/>
            <person name="Li L."/>
            <person name="Tang Y."/>
            <person name="Lv G."/>
            <person name="Zhou Y."/>
            <person name="Sun X."/>
            <person name="Brodelius P.E."/>
            <person name="Rose J.K.C."/>
            <person name="Tang K."/>
        </authorList>
    </citation>
    <scope>NUCLEOTIDE SEQUENCE [LARGE SCALE GENOMIC DNA]</scope>
    <source>
        <strain evidence="19">cv. Huhao1</strain>
        <tissue evidence="18">Leaf</tissue>
    </source>
</reference>
<dbReference type="InterPro" id="IPR034288">
    <property type="entry name" value="CuRO_1_LCC"/>
</dbReference>
<evidence type="ECO:0000256" key="11">
    <source>
        <dbReference type="ARBA" id="ARBA00023008"/>
    </source>
</evidence>
<dbReference type="InterPro" id="IPR001117">
    <property type="entry name" value="Cu-oxidase_2nd"/>
</dbReference>
<accession>A0A2U1MMV4</accession>
<evidence type="ECO:0000256" key="4">
    <source>
        <dbReference type="ARBA" id="ARBA00010609"/>
    </source>
</evidence>
<keyword evidence="9" id="KW-0677">Repeat</keyword>
<comment type="catalytic activity">
    <reaction evidence="1">
        <text>4 hydroquinone + O2 = 4 benzosemiquinone + 2 H2O</text>
        <dbReference type="Rhea" id="RHEA:11276"/>
        <dbReference type="ChEBI" id="CHEBI:15377"/>
        <dbReference type="ChEBI" id="CHEBI:15379"/>
        <dbReference type="ChEBI" id="CHEBI:17594"/>
        <dbReference type="ChEBI" id="CHEBI:17977"/>
        <dbReference type="EC" id="1.10.3.2"/>
    </reaction>
</comment>
<feature type="domain" description="Plastocyanin-like" evidence="17">
    <location>
        <begin position="44"/>
        <end position="155"/>
    </location>
</feature>
<dbReference type="SUPFAM" id="SSF49503">
    <property type="entry name" value="Cupredoxins"/>
    <property type="match status" value="3"/>
</dbReference>
<dbReference type="InterPro" id="IPR034285">
    <property type="entry name" value="CuRO_2_LCC"/>
</dbReference>
<evidence type="ECO:0000256" key="13">
    <source>
        <dbReference type="ARBA" id="ARBA00023185"/>
    </source>
</evidence>
<feature type="domain" description="Plastocyanin-like" evidence="16">
    <location>
        <begin position="495"/>
        <end position="620"/>
    </location>
</feature>
<sequence length="638" mass="70360">MGVSATSLAAFLFISCFICLCPELTLAQNAATGVTRHYKFDIRLQNVTRLCKTKSIITVNGKFPGPRIIAREGDRLVIEVVNHVSNNITLHWHGIRQLRTGWADGPAYITQCPIQTGQSYVYNFSIIGQTGTLWYHAHITWIRSTLYGPIIILPRLNTSYPFVKPYKEVPIIFGEWWNNDTEAVINHALQTGAGANRSDAYTINGLPGPLYNCSKETFRLKVKPGKTYLLRLINAALNDELFFKITNHTFTIVDADANYVKPFQTDTIYITPGQTTNVLFKTKSLSSNAKFLMAARPYSTAASGTFDNTTVVGVLEYNHDIKPFSNSSIKGLALPPLPAINATSYVANWTSKFPRPYSTAASGTFDNTTVVGVLEYNHDIKPFSNSSIKGLALPPLPAINATSYVANWTSKFRSLGNSQFPVNVPQTVQKQYFFTVGLGTDPCPKNQTCQGPNGTKFSASVNNVSFNNPTTALLQAHYSRKLNVLTSNFPAFPLNQFNYTGPPPNNTMVSHGTKVVTLPYNTTVELVMQGTSIQGAENHPLHLHGYNFYVVGQGTGNFNSATDPANFNLVDPVERNTVGVPAGGWVAIRFRADNPGVWFMHCHIEIHLSWGLKMAWAVMDGKLPNQKLLPPPLDLPKC</sequence>
<keyword evidence="7" id="KW-0964">Secreted</keyword>
<dbReference type="OrthoDB" id="2121828at2759"/>
<evidence type="ECO:0000256" key="3">
    <source>
        <dbReference type="ARBA" id="ARBA00004271"/>
    </source>
</evidence>
<dbReference type="EC" id="1.10.3.2" evidence="5"/>
<dbReference type="InterPro" id="IPR033138">
    <property type="entry name" value="Cu_oxidase_CS"/>
</dbReference>
<evidence type="ECO:0000256" key="9">
    <source>
        <dbReference type="ARBA" id="ARBA00022737"/>
    </source>
</evidence>
<comment type="similarity">
    <text evidence="4">Belongs to the multicopper oxidase family.</text>
</comment>
<dbReference type="Pfam" id="PF07731">
    <property type="entry name" value="Cu-oxidase_2"/>
    <property type="match status" value="1"/>
</dbReference>
<evidence type="ECO:0000259" key="17">
    <source>
        <dbReference type="Pfam" id="PF07732"/>
    </source>
</evidence>
<keyword evidence="8" id="KW-0479">Metal-binding</keyword>
<evidence type="ECO:0000256" key="6">
    <source>
        <dbReference type="ARBA" id="ARBA00022523"/>
    </source>
</evidence>
<evidence type="ECO:0000256" key="2">
    <source>
        <dbReference type="ARBA" id="ARBA00001935"/>
    </source>
</evidence>
<feature type="signal peptide" evidence="14">
    <location>
        <begin position="1"/>
        <end position="27"/>
    </location>
</feature>
<dbReference type="GO" id="GO:0005507">
    <property type="term" value="F:copper ion binding"/>
    <property type="evidence" value="ECO:0007669"/>
    <property type="project" value="InterPro"/>
</dbReference>
<keyword evidence="10" id="KW-0560">Oxidoreductase</keyword>
<dbReference type="GO" id="GO:0048046">
    <property type="term" value="C:apoplast"/>
    <property type="evidence" value="ECO:0007669"/>
    <property type="project" value="UniProtKB-SubCell"/>
</dbReference>
<feature type="chain" id="PRO_5015757321" description="laccase" evidence="14">
    <location>
        <begin position="28"/>
        <end position="638"/>
    </location>
</feature>
<dbReference type="Pfam" id="PF07732">
    <property type="entry name" value="Cu-oxidase_3"/>
    <property type="match status" value="1"/>
</dbReference>
<dbReference type="InterPro" id="IPR011707">
    <property type="entry name" value="Cu-oxidase-like_N"/>
</dbReference>
<evidence type="ECO:0000313" key="18">
    <source>
        <dbReference type="EMBL" id="PWA62593.1"/>
    </source>
</evidence>
<keyword evidence="13" id="KW-0439">Lignin degradation</keyword>
<evidence type="ECO:0000313" key="19">
    <source>
        <dbReference type="Proteomes" id="UP000245207"/>
    </source>
</evidence>
<dbReference type="EMBL" id="PKPP01004837">
    <property type="protein sequence ID" value="PWA62593.1"/>
    <property type="molecule type" value="Genomic_DNA"/>
</dbReference>
<comment type="subcellular location">
    <subcellularLocation>
        <location evidence="3">Secreted</location>
        <location evidence="3">Extracellular space</location>
        <location evidence="3">Apoplast</location>
    </subcellularLocation>
</comment>
<evidence type="ECO:0000256" key="5">
    <source>
        <dbReference type="ARBA" id="ARBA00012297"/>
    </source>
</evidence>
<evidence type="ECO:0000256" key="8">
    <source>
        <dbReference type="ARBA" id="ARBA00022723"/>
    </source>
</evidence>
<feature type="domain" description="Plastocyanin-like" evidence="15">
    <location>
        <begin position="168"/>
        <end position="319"/>
    </location>
</feature>
<keyword evidence="6" id="KW-0052">Apoplast</keyword>
<dbReference type="GO" id="GO:0052716">
    <property type="term" value="F:hydroquinone:oxygen oxidoreductase activity"/>
    <property type="evidence" value="ECO:0007669"/>
    <property type="project" value="UniProtKB-EC"/>
</dbReference>
<dbReference type="AlphaFoldDB" id="A0A2U1MMV4"/>
<protein>
    <recommendedName>
        <fullName evidence="5">laccase</fullName>
        <ecNumber evidence="5">1.10.3.2</ecNumber>
    </recommendedName>
</protein>
<dbReference type="PROSITE" id="PS00079">
    <property type="entry name" value="MULTICOPPER_OXIDASE1"/>
    <property type="match status" value="1"/>
</dbReference>
<evidence type="ECO:0000256" key="14">
    <source>
        <dbReference type="SAM" id="SignalP"/>
    </source>
</evidence>
<dbReference type="CDD" id="cd13897">
    <property type="entry name" value="CuRO_3_LCC_plant"/>
    <property type="match status" value="1"/>
</dbReference>
<dbReference type="PANTHER" id="PTHR11709">
    <property type="entry name" value="MULTI-COPPER OXIDASE"/>
    <property type="match status" value="1"/>
</dbReference>
<evidence type="ECO:0000256" key="1">
    <source>
        <dbReference type="ARBA" id="ARBA00000349"/>
    </source>
</evidence>
<dbReference type="CDD" id="cd13849">
    <property type="entry name" value="CuRO_1_LCC_plant"/>
    <property type="match status" value="1"/>
</dbReference>
<dbReference type="Pfam" id="PF00394">
    <property type="entry name" value="Cu-oxidase"/>
    <property type="match status" value="1"/>
</dbReference>
<dbReference type="CDD" id="cd13875">
    <property type="entry name" value="CuRO_2_LCC_plant"/>
    <property type="match status" value="1"/>
</dbReference>
<evidence type="ECO:0000256" key="12">
    <source>
        <dbReference type="ARBA" id="ARBA00023180"/>
    </source>
</evidence>
<dbReference type="PANTHER" id="PTHR11709:SF400">
    <property type="entry name" value="LACCASE"/>
    <property type="match status" value="1"/>
</dbReference>
<dbReference type="PROSITE" id="PS00080">
    <property type="entry name" value="MULTICOPPER_OXIDASE2"/>
    <property type="match status" value="1"/>
</dbReference>
<evidence type="ECO:0000256" key="7">
    <source>
        <dbReference type="ARBA" id="ARBA00022525"/>
    </source>
</evidence>
<dbReference type="FunFam" id="2.60.40.420:FF:000062">
    <property type="entry name" value="Laccase"/>
    <property type="match status" value="1"/>
</dbReference>
<dbReference type="InterPro" id="IPR011706">
    <property type="entry name" value="Cu-oxidase_C"/>
</dbReference>
<proteinExistence type="inferred from homology"/>
<dbReference type="STRING" id="35608.A0A2U1MMV4"/>
<evidence type="ECO:0000256" key="10">
    <source>
        <dbReference type="ARBA" id="ARBA00023002"/>
    </source>
</evidence>
<keyword evidence="11" id="KW-0186">Copper</keyword>
<gene>
    <name evidence="18" type="ORF">CTI12_AA360990</name>
</gene>
<dbReference type="Gene3D" id="2.60.40.420">
    <property type="entry name" value="Cupredoxins - blue copper proteins"/>
    <property type="match status" value="3"/>
</dbReference>
<dbReference type="GO" id="GO:0046274">
    <property type="term" value="P:lignin catabolic process"/>
    <property type="evidence" value="ECO:0007669"/>
    <property type="project" value="UniProtKB-KW"/>
</dbReference>
<name>A0A2U1MMV4_ARTAN</name>